<evidence type="ECO:0000313" key="5">
    <source>
        <dbReference type="Proteomes" id="UP000069135"/>
    </source>
</evidence>
<dbReference type="EMBL" id="CP013065">
    <property type="protein sequence ID" value="ALM13421.1"/>
    <property type="molecule type" value="Genomic_DNA"/>
</dbReference>
<sequence length="266" mass="29457">MVRELFEADRQAILSLAYQREREHLFLIGNAESPATFSESRYFGAFEGNALRAVSAWFGRFGSFVAVGEEAAIPSVVDAALIAKVRIESVPMVEPRASLVVQQLRRRGFVPLKEHVSLFLELKRQAFHPQESVVRSAREEDRDALVLLQRILHERASTVPITERERNKISLEGAIVAEEDGHIAATATAGVCSRHFVQAVGVITDPRFRRRGLAAGCMSALCQRCFAEGKEAVLLFTEKKNLAAQALYAKLGFAVIGEFLLAEYPS</sequence>
<dbReference type="GO" id="GO:0016747">
    <property type="term" value="F:acyltransferase activity, transferring groups other than amino-acyl groups"/>
    <property type="evidence" value="ECO:0007669"/>
    <property type="project" value="InterPro"/>
</dbReference>
<dbReference type="PANTHER" id="PTHR43877:SF1">
    <property type="entry name" value="ACETYLTRANSFERASE"/>
    <property type="match status" value="1"/>
</dbReference>
<dbReference type="STRING" id="1735162.PeribacterB2_0750"/>
<dbReference type="InterPro" id="IPR016181">
    <property type="entry name" value="Acyl_CoA_acyltransferase"/>
</dbReference>
<evidence type="ECO:0000259" key="3">
    <source>
        <dbReference type="PROSITE" id="PS51186"/>
    </source>
</evidence>
<dbReference type="Gene3D" id="3.40.630.30">
    <property type="match status" value="1"/>
</dbReference>
<accession>A0A0S1SN01</accession>
<dbReference type="PROSITE" id="PS51186">
    <property type="entry name" value="GNAT"/>
    <property type="match status" value="1"/>
</dbReference>
<proteinExistence type="predicted"/>
<accession>A0A0S1SPK0</accession>
<accession>A0A0S1SC28</accession>
<evidence type="ECO:0000313" key="4">
    <source>
        <dbReference type="EMBL" id="ALM13421.1"/>
    </source>
</evidence>
<dbReference type="PANTHER" id="PTHR43877">
    <property type="entry name" value="AMINOALKYLPHOSPHONATE N-ACETYLTRANSFERASE-RELATED-RELATED"/>
    <property type="match status" value="1"/>
</dbReference>
<dbReference type="SUPFAM" id="SSF55729">
    <property type="entry name" value="Acyl-CoA N-acyltransferases (Nat)"/>
    <property type="match status" value="1"/>
</dbReference>
<name>A0A0S1SVU1_9BACT</name>
<accession>A0A0S1SVP0</accession>
<dbReference type="CDD" id="cd04301">
    <property type="entry name" value="NAT_SF"/>
    <property type="match status" value="1"/>
</dbReference>
<dbReference type="InterPro" id="IPR000182">
    <property type="entry name" value="GNAT_dom"/>
</dbReference>
<keyword evidence="2" id="KW-0012">Acyltransferase</keyword>
<gene>
    <name evidence="4" type="ORF">PeribacterD1_0750</name>
</gene>
<dbReference type="Proteomes" id="UP000069135">
    <property type="component" value="Chromosome"/>
</dbReference>
<organism evidence="4 5">
    <name type="scientific">Candidatus Peribacter riflensis</name>
    <dbReference type="NCBI Taxonomy" id="1735162"/>
    <lineage>
        <taxon>Bacteria</taxon>
        <taxon>Candidatus Peregrinibacteriota</taxon>
        <taxon>Candidatus Peribacteria</taxon>
        <taxon>Candidatus Peribacterales</taxon>
        <taxon>Candidatus Peribacteraceae</taxon>
        <taxon>Candidatus Peribacter</taxon>
    </lineage>
</organism>
<dbReference type="InterPro" id="IPR050832">
    <property type="entry name" value="Bact_Acetyltransf"/>
</dbReference>
<dbReference type="AlphaFoldDB" id="A0A0S1SVU1"/>
<protein>
    <submittedName>
        <fullName evidence="4">GCN5-like N-acetyltransferase</fullName>
    </submittedName>
</protein>
<dbReference type="KEGG" id="prf:PeribacterA2_0749"/>
<reference evidence="5" key="1">
    <citation type="submission" date="2015-10" db="EMBL/GenBank/DDBJ databases">
        <title>Analysis of five complete genome sequences for members of the class Peribacteria in the recently recognized Peregrinibacteria bacterial phylum.</title>
        <authorList>
            <person name="Anantharaman K."/>
            <person name="Brown C.T."/>
            <person name="Burstein D."/>
            <person name="Castelle C.J."/>
            <person name="Probst A.J."/>
            <person name="Thomas B.C."/>
            <person name="Williams K.H."/>
            <person name="Banfield J.F."/>
        </authorList>
    </citation>
    <scope>NUCLEOTIDE SEQUENCE [LARGE SCALE GENOMIC DNA]</scope>
</reference>
<evidence type="ECO:0000256" key="1">
    <source>
        <dbReference type="ARBA" id="ARBA00022679"/>
    </source>
</evidence>
<reference evidence="4 5" key="2">
    <citation type="journal article" date="2016" name="PeerJ">
        <title>Analysis of five complete genome sequences for members of the class Peribacteria in the recently recognized Peregrinibacteria bacterial phylum.</title>
        <authorList>
            <person name="Anantharaman K."/>
            <person name="Brown C.T."/>
            <person name="Burstein D."/>
            <person name="Castelle C.J."/>
            <person name="Probst A.J."/>
            <person name="Thomas B.C."/>
            <person name="Williams K.H."/>
            <person name="Banfield J.F."/>
        </authorList>
    </citation>
    <scope>NUCLEOTIDE SEQUENCE [LARGE SCALE GENOMIC DNA]</scope>
    <source>
        <strain evidence="4">RIFOXYD1_FULL_PER-ii_59_16</strain>
    </source>
</reference>
<accession>A0A0S1SVU1</accession>
<keyword evidence="1 4" id="KW-0808">Transferase</keyword>
<dbReference type="Pfam" id="PF00583">
    <property type="entry name" value="Acetyltransf_1"/>
    <property type="match status" value="1"/>
</dbReference>
<evidence type="ECO:0000256" key="2">
    <source>
        <dbReference type="ARBA" id="ARBA00023315"/>
    </source>
</evidence>
<feature type="domain" description="N-acetyltransferase" evidence="3">
    <location>
        <begin position="132"/>
        <end position="266"/>
    </location>
</feature>